<organism evidence="10 11">
    <name type="scientific">Lapidilactobacillus achengensis</name>
    <dbReference type="NCBI Taxonomy" id="2486000"/>
    <lineage>
        <taxon>Bacteria</taxon>
        <taxon>Bacillati</taxon>
        <taxon>Bacillota</taxon>
        <taxon>Bacilli</taxon>
        <taxon>Lactobacillales</taxon>
        <taxon>Lactobacillaceae</taxon>
        <taxon>Lapidilactobacillus</taxon>
    </lineage>
</organism>
<keyword evidence="3" id="KW-0813">Transport</keyword>
<keyword evidence="6 9" id="KW-1133">Transmembrane helix</keyword>
<feature type="compositionally biased region" description="Basic and acidic residues" evidence="8">
    <location>
        <begin position="407"/>
        <end position="416"/>
    </location>
</feature>
<keyword evidence="4" id="KW-1003">Cell membrane</keyword>
<sequence>MAAQKSEKKKPGSWFYQWFLNNKVTVILINILLFLAVIWIFASVSWVFQPVGDFLAVALPPILLAGILFYLIEPLVELAERHLKIPRILTISLIFVAVFALIVWGIVNLIPIIQNQTQQILDNWPLYWKNIENTTRKILNDSEFATVRDQINQQLQNISSEFTKQLNSSISGWFSNIGSAVGAVTNVLLVLGTAPFILFFMLKDGPKFKGYLLKFVPTKFRHSTGELLTAVNLSLSNYIRGQLTVAFWVGVMFSVGYAIIGQKYALTLGVLAGFLNLIPYLGSFLAIIPALIIAAFTNTFMVMKVLIVFMIEQTIESRVVSPLVVGSKMEMHPATTLILLLAAGKMFGLLGVLLGIPTYAVVKILVSRLFDWFKTVTGLYDEEEQLGLVAPSDDPTAGGTPPTAEQPKQEQHSPKS</sequence>
<dbReference type="InterPro" id="IPR002549">
    <property type="entry name" value="AI-2E-like"/>
</dbReference>
<comment type="caution">
    <text evidence="10">The sequence shown here is derived from an EMBL/GenBank/DDBJ whole genome shotgun (WGS) entry which is preliminary data.</text>
</comment>
<accession>A0ABW1UP46</accession>
<comment type="similarity">
    <text evidence="2">Belongs to the autoinducer-2 exporter (AI-2E) (TC 2.A.86) family.</text>
</comment>
<feature type="transmembrane region" description="Helical" evidence="9">
    <location>
        <begin position="24"/>
        <end position="48"/>
    </location>
</feature>
<feature type="transmembrane region" description="Helical" evidence="9">
    <location>
        <begin position="54"/>
        <end position="76"/>
    </location>
</feature>
<feature type="transmembrane region" description="Helical" evidence="9">
    <location>
        <begin position="243"/>
        <end position="260"/>
    </location>
</feature>
<name>A0ABW1UP46_9LACO</name>
<evidence type="ECO:0000256" key="2">
    <source>
        <dbReference type="ARBA" id="ARBA00009773"/>
    </source>
</evidence>
<dbReference type="PANTHER" id="PTHR21716:SF53">
    <property type="entry name" value="PERMEASE PERM-RELATED"/>
    <property type="match status" value="1"/>
</dbReference>
<feature type="region of interest" description="Disordered" evidence="8">
    <location>
        <begin position="389"/>
        <end position="416"/>
    </location>
</feature>
<evidence type="ECO:0000256" key="5">
    <source>
        <dbReference type="ARBA" id="ARBA00022692"/>
    </source>
</evidence>
<dbReference type="EMBL" id="JBHSSM010000020">
    <property type="protein sequence ID" value="MFC6315747.1"/>
    <property type="molecule type" value="Genomic_DNA"/>
</dbReference>
<dbReference type="Proteomes" id="UP001596310">
    <property type="component" value="Unassembled WGS sequence"/>
</dbReference>
<evidence type="ECO:0000256" key="3">
    <source>
        <dbReference type="ARBA" id="ARBA00022448"/>
    </source>
</evidence>
<feature type="transmembrane region" description="Helical" evidence="9">
    <location>
        <begin position="337"/>
        <end position="362"/>
    </location>
</feature>
<reference evidence="11" key="1">
    <citation type="journal article" date="2019" name="Int. J. Syst. Evol. Microbiol.">
        <title>The Global Catalogue of Microorganisms (GCM) 10K type strain sequencing project: providing services to taxonomists for standard genome sequencing and annotation.</title>
        <authorList>
            <consortium name="The Broad Institute Genomics Platform"/>
            <consortium name="The Broad Institute Genome Sequencing Center for Infectious Disease"/>
            <person name="Wu L."/>
            <person name="Ma J."/>
        </authorList>
    </citation>
    <scope>NUCLEOTIDE SEQUENCE [LARGE SCALE GENOMIC DNA]</scope>
    <source>
        <strain evidence="11">CCM 8897</strain>
    </source>
</reference>
<feature type="transmembrane region" description="Helical" evidence="9">
    <location>
        <begin position="280"/>
        <end position="309"/>
    </location>
</feature>
<evidence type="ECO:0000256" key="8">
    <source>
        <dbReference type="SAM" id="MobiDB-lite"/>
    </source>
</evidence>
<evidence type="ECO:0000313" key="11">
    <source>
        <dbReference type="Proteomes" id="UP001596310"/>
    </source>
</evidence>
<evidence type="ECO:0000256" key="9">
    <source>
        <dbReference type="SAM" id="Phobius"/>
    </source>
</evidence>
<protein>
    <submittedName>
        <fullName evidence="10">AI-2E family transporter</fullName>
    </submittedName>
</protein>
<evidence type="ECO:0000256" key="1">
    <source>
        <dbReference type="ARBA" id="ARBA00004651"/>
    </source>
</evidence>
<dbReference type="RefSeq" id="WP_125600801.1">
    <property type="nucleotide sequence ID" value="NZ_JBHSSM010000020.1"/>
</dbReference>
<evidence type="ECO:0000256" key="7">
    <source>
        <dbReference type="ARBA" id="ARBA00023136"/>
    </source>
</evidence>
<keyword evidence="5 9" id="KW-0812">Transmembrane</keyword>
<keyword evidence="11" id="KW-1185">Reference proteome</keyword>
<keyword evidence="7 9" id="KW-0472">Membrane</keyword>
<gene>
    <name evidence="10" type="ORF">ACFQHW_09250</name>
</gene>
<feature type="transmembrane region" description="Helical" evidence="9">
    <location>
        <begin position="88"/>
        <end position="113"/>
    </location>
</feature>
<dbReference type="PANTHER" id="PTHR21716">
    <property type="entry name" value="TRANSMEMBRANE PROTEIN"/>
    <property type="match status" value="1"/>
</dbReference>
<evidence type="ECO:0000256" key="4">
    <source>
        <dbReference type="ARBA" id="ARBA00022475"/>
    </source>
</evidence>
<dbReference type="Pfam" id="PF01594">
    <property type="entry name" value="AI-2E_transport"/>
    <property type="match status" value="1"/>
</dbReference>
<feature type="transmembrane region" description="Helical" evidence="9">
    <location>
        <begin position="177"/>
        <end position="202"/>
    </location>
</feature>
<evidence type="ECO:0000256" key="6">
    <source>
        <dbReference type="ARBA" id="ARBA00022989"/>
    </source>
</evidence>
<evidence type="ECO:0000313" key="10">
    <source>
        <dbReference type="EMBL" id="MFC6315747.1"/>
    </source>
</evidence>
<comment type="subcellular location">
    <subcellularLocation>
        <location evidence="1">Cell membrane</location>
        <topology evidence="1">Multi-pass membrane protein</topology>
    </subcellularLocation>
</comment>
<proteinExistence type="inferred from homology"/>